<dbReference type="AlphaFoldDB" id="A0A7W7Y2Q7"/>
<dbReference type="Gene3D" id="3.40.50.300">
    <property type="entry name" value="P-loop containing nucleotide triphosphate hydrolases"/>
    <property type="match status" value="1"/>
</dbReference>
<name>A0A7W7Y2Q7_9BACT</name>
<gene>
    <name evidence="6" type="ORF">HNR37_000294</name>
</gene>
<dbReference type="SMART" id="SM00382">
    <property type="entry name" value="AAA"/>
    <property type="match status" value="1"/>
</dbReference>
<dbReference type="EC" id="3.6.3.-" evidence="6"/>
<evidence type="ECO:0000313" key="6">
    <source>
        <dbReference type="EMBL" id="MBB5020991.1"/>
    </source>
</evidence>
<dbReference type="InterPro" id="IPR017871">
    <property type="entry name" value="ABC_transporter-like_CS"/>
</dbReference>
<dbReference type="InterPro" id="IPR050153">
    <property type="entry name" value="Metal_Ion_Import_ABC"/>
</dbReference>
<comment type="similarity">
    <text evidence="1">Belongs to the ABC transporter superfamily.</text>
</comment>
<dbReference type="Proteomes" id="UP000528322">
    <property type="component" value="Unassembled WGS sequence"/>
</dbReference>
<evidence type="ECO:0000256" key="4">
    <source>
        <dbReference type="ARBA" id="ARBA00022840"/>
    </source>
</evidence>
<accession>A0A7W7Y2Q7</accession>
<dbReference type="InterPro" id="IPR027417">
    <property type="entry name" value="P-loop_NTPase"/>
</dbReference>
<evidence type="ECO:0000256" key="1">
    <source>
        <dbReference type="ARBA" id="ARBA00005417"/>
    </source>
</evidence>
<dbReference type="CDD" id="cd03235">
    <property type="entry name" value="ABC_Metallic_Cations"/>
    <property type="match status" value="1"/>
</dbReference>
<dbReference type="PROSITE" id="PS50893">
    <property type="entry name" value="ABC_TRANSPORTER_2"/>
    <property type="match status" value="1"/>
</dbReference>
<protein>
    <submittedName>
        <fullName evidence="6">Zinc transport system ATP-binding protein</fullName>
        <ecNumber evidence="6">3.6.3.-</ecNumber>
    </submittedName>
</protein>
<keyword evidence="4 6" id="KW-0067">ATP-binding</keyword>
<dbReference type="SUPFAM" id="SSF52540">
    <property type="entry name" value="P-loop containing nucleoside triphosphate hydrolases"/>
    <property type="match status" value="1"/>
</dbReference>
<dbReference type="InterPro" id="IPR003439">
    <property type="entry name" value="ABC_transporter-like_ATP-bd"/>
</dbReference>
<sequence>MYPIDINELSFAYEQRLILNNIKLQVHDGDFLGIVGPNGSGKTTLVKLILGLLRPMHGEVKLYDQLASNFAQRHRIGYIAQRSASINLGFPATVQEVVAAGLLSRHKLFGPLKKLDRLQVDKTIELVGLSSYRRHLLGNLSGGQQQRVFIARALVCNPDLLIFDEPTVGVDAESVDRFYTLLEELHQCHKKTMVLVSHDIGVITTKVNKVACLNRELYFHGDCHEFISNQEQILEQAYQHSVQVLSHNH</sequence>
<dbReference type="GO" id="GO:0016887">
    <property type="term" value="F:ATP hydrolysis activity"/>
    <property type="evidence" value="ECO:0007669"/>
    <property type="project" value="InterPro"/>
</dbReference>
<evidence type="ECO:0000256" key="2">
    <source>
        <dbReference type="ARBA" id="ARBA00022448"/>
    </source>
</evidence>
<feature type="domain" description="ABC transporter" evidence="5">
    <location>
        <begin position="4"/>
        <end position="246"/>
    </location>
</feature>
<keyword evidence="2" id="KW-0813">Transport</keyword>
<reference evidence="6 7" key="1">
    <citation type="submission" date="2020-08" db="EMBL/GenBank/DDBJ databases">
        <title>Genomic Encyclopedia of Type Strains, Phase IV (KMG-IV): sequencing the most valuable type-strain genomes for metagenomic binning, comparative biology and taxonomic classification.</title>
        <authorList>
            <person name="Goeker M."/>
        </authorList>
    </citation>
    <scope>NUCLEOTIDE SEQUENCE [LARGE SCALE GENOMIC DNA]</scope>
    <source>
        <strain evidence="6 7">DSM 22071</strain>
    </source>
</reference>
<dbReference type="Pfam" id="PF00005">
    <property type="entry name" value="ABC_tran"/>
    <property type="match status" value="1"/>
</dbReference>
<evidence type="ECO:0000259" key="5">
    <source>
        <dbReference type="PROSITE" id="PS50893"/>
    </source>
</evidence>
<comment type="caution">
    <text evidence="6">The sequence shown here is derived from an EMBL/GenBank/DDBJ whole genome shotgun (WGS) entry which is preliminary data.</text>
</comment>
<dbReference type="PROSITE" id="PS00211">
    <property type="entry name" value="ABC_TRANSPORTER_1"/>
    <property type="match status" value="1"/>
</dbReference>
<dbReference type="InterPro" id="IPR003593">
    <property type="entry name" value="AAA+_ATPase"/>
</dbReference>
<organism evidence="6 7">
    <name type="scientific">Desulfurispira natronophila</name>
    <dbReference type="NCBI Taxonomy" id="682562"/>
    <lineage>
        <taxon>Bacteria</taxon>
        <taxon>Pseudomonadati</taxon>
        <taxon>Chrysiogenota</taxon>
        <taxon>Chrysiogenia</taxon>
        <taxon>Chrysiogenales</taxon>
        <taxon>Chrysiogenaceae</taxon>
        <taxon>Desulfurispira</taxon>
    </lineage>
</organism>
<keyword evidence="7" id="KW-1185">Reference proteome</keyword>
<dbReference type="EMBL" id="JACHID010000001">
    <property type="protein sequence ID" value="MBB5020991.1"/>
    <property type="molecule type" value="Genomic_DNA"/>
</dbReference>
<keyword evidence="3" id="KW-0547">Nucleotide-binding</keyword>
<dbReference type="RefSeq" id="WP_183728780.1">
    <property type="nucleotide sequence ID" value="NZ_JACHID010000001.1"/>
</dbReference>
<keyword evidence="6" id="KW-0378">Hydrolase</keyword>
<evidence type="ECO:0000313" key="7">
    <source>
        <dbReference type="Proteomes" id="UP000528322"/>
    </source>
</evidence>
<dbReference type="FunFam" id="3.40.50.300:FF:000134">
    <property type="entry name" value="Iron-enterobactin ABC transporter ATP-binding protein"/>
    <property type="match status" value="1"/>
</dbReference>
<dbReference type="PANTHER" id="PTHR42734:SF17">
    <property type="entry name" value="METAL TRANSPORT SYSTEM ATP-BINDING PROTEIN TM_0124-RELATED"/>
    <property type="match status" value="1"/>
</dbReference>
<dbReference type="PANTHER" id="PTHR42734">
    <property type="entry name" value="METAL TRANSPORT SYSTEM ATP-BINDING PROTEIN TM_0124-RELATED"/>
    <property type="match status" value="1"/>
</dbReference>
<dbReference type="GO" id="GO:0005524">
    <property type="term" value="F:ATP binding"/>
    <property type="evidence" value="ECO:0007669"/>
    <property type="project" value="UniProtKB-KW"/>
</dbReference>
<proteinExistence type="inferred from homology"/>
<evidence type="ECO:0000256" key="3">
    <source>
        <dbReference type="ARBA" id="ARBA00022741"/>
    </source>
</evidence>